<reference evidence="7" key="1">
    <citation type="submission" date="2022-12" db="EMBL/GenBank/DDBJ databases">
        <title>Genome assemblies of Blomia tropicalis.</title>
        <authorList>
            <person name="Cui Y."/>
        </authorList>
    </citation>
    <scope>NUCLEOTIDE SEQUENCE</scope>
    <source>
        <tissue evidence="7">Adult mites</tissue>
    </source>
</reference>
<proteinExistence type="inferred from homology"/>
<evidence type="ECO:0000256" key="2">
    <source>
        <dbReference type="ARBA" id="ARBA00006840"/>
    </source>
</evidence>
<dbReference type="InterPro" id="IPR018499">
    <property type="entry name" value="Tetraspanin/Peripherin"/>
</dbReference>
<comment type="similarity">
    <text evidence="2 6">Belongs to the tetraspanin (TM4SF) family.</text>
</comment>
<dbReference type="OrthoDB" id="10051815at2759"/>
<evidence type="ECO:0000313" key="8">
    <source>
        <dbReference type="Proteomes" id="UP001142055"/>
    </source>
</evidence>
<evidence type="ECO:0000256" key="5">
    <source>
        <dbReference type="ARBA" id="ARBA00023136"/>
    </source>
</evidence>
<evidence type="ECO:0000256" key="1">
    <source>
        <dbReference type="ARBA" id="ARBA00004141"/>
    </source>
</evidence>
<keyword evidence="4 6" id="KW-1133">Transmembrane helix</keyword>
<evidence type="ECO:0000256" key="6">
    <source>
        <dbReference type="RuleBase" id="RU361218"/>
    </source>
</evidence>
<dbReference type="OMA" id="IARTINM"/>
<keyword evidence="8" id="KW-1185">Reference proteome</keyword>
<feature type="transmembrane region" description="Helical" evidence="6">
    <location>
        <begin position="57"/>
        <end position="79"/>
    </location>
</feature>
<dbReference type="EMBL" id="JAPWDV010000001">
    <property type="protein sequence ID" value="KAJ6222556.1"/>
    <property type="molecule type" value="Genomic_DNA"/>
</dbReference>
<dbReference type="PIRSF" id="PIRSF002419">
    <property type="entry name" value="Tetraspanin"/>
    <property type="match status" value="1"/>
</dbReference>
<gene>
    <name evidence="7" type="ORF">RDWZM_001101</name>
</gene>
<dbReference type="SUPFAM" id="SSF48652">
    <property type="entry name" value="Tetraspanin"/>
    <property type="match status" value="1"/>
</dbReference>
<feature type="transmembrane region" description="Helical" evidence="6">
    <location>
        <begin position="12"/>
        <end position="36"/>
    </location>
</feature>
<organism evidence="7 8">
    <name type="scientific">Blomia tropicalis</name>
    <name type="common">Mite</name>
    <dbReference type="NCBI Taxonomy" id="40697"/>
    <lineage>
        <taxon>Eukaryota</taxon>
        <taxon>Metazoa</taxon>
        <taxon>Ecdysozoa</taxon>
        <taxon>Arthropoda</taxon>
        <taxon>Chelicerata</taxon>
        <taxon>Arachnida</taxon>
        <taxon>Acari</taxon>
        <taxon>Acariformes</taxon>
        <taxon>Sarcoptiformes</taxon>
        <taxon>Astigmata</taxon>
        <taxon>Glycyphagoidea</taxon>
        <taxon>Echimyopodidae</taxon>
        <taxon>Blomia</taxon>
    </lineage>
</organism>
<keyword evidence="3 6" id="KW-0812">Transmembrane</keyword>
<dbReference type="InterPro" id="IPR008952">
    <property type="entry name" value="Tetraspanin_EC2_sf"/>
</dbReference>
<accession>A0A9Q0MB03</accession>
<name>A0A9Q0MB03_BLOTA</name>
<comment type="subcellular location">
    <subcellularLocation>
        <location evidence="1 6">Membrane</location>
        <topology evidence="1 6">Multi-pass membrane protein</topology>
    </subcellularLocation>
</comment>
<sequence length="287" mass="32741">MNSCNGVLAKIILSLINIILFGSSLMVILFATRIQLKSPEINNDLMPELMTRYRSTVFLLSIGILIALFSLIGFLGATMESSCLLNLYSTTILFICFIILILCATVRFVTANAIIQDVRNYFDRLVSNHSNERNAMILVQKWQSFVECCGVDGPNYWKDKQWNNVSEKHFGTDQFPASCCGEKVSCINSSALCNVENLTYKNGCFEPDQVKRYEYGIWTICFVALLSMITLMAISCCLERETQLSQSKLINMQYAIHLNDCRQNRVPFSNEILHRPMVISPYDWRLQ</sequence>
<evidence type="ECO:0000256" key="3">
    <source>
        <dbReference type="ARBA" id="ARBA00022692"/>
    </source>
</evidence>
<dbReference type="InterPro" id="IPR000301">
    <property type="entry name" value="Tetraspanin_animals"/>
</dbReference>
<feature type="transmembrane region" description="Helical" evidence="6">
    <location>
        <begin position="91"/>
        <end position="115"/>
    </location>
</feature>
<dbReference type="GO" id="GO:0016020">
    <property type="term" value="C:membrane"/>
    <property type="evidence" value="ECO:0007669"/>
    <property type="project" value="UniProtKB-SubCell"/>
</dbReference>
<dbReference type="AlphaFoldDB" id="A0A9Q0MB03"/>
<dbReference type="Gene3D" id="1.10.1450.10">
    <property type="entry name" value="Tetraspanin"/>
    <property type="match status" value="1"/>
</dbReference>
<feature type="transmembrane region" description="Helical" evidence="6">
    <location>
        <begin position="215"/>
        <end position="234"/>
    </location>
</feature>
<keyword evidence="5 6" id="KW-0472">Membrane</keyword>
<dbReference type="PANTHER" id="PTHR19282">
    <property type="entry name" value="TETRASPANIN"/>
    <property type="match status" value="1"/>
</dbReference>
<dbReference type="Pfam" id="PF00335">
    <property type="entry name" value="Tetraspanin"/>
    <property type="match status" value="1"/>
</dbReference>
<protein>
    <recommendedName>
        <fullName evidence="6">Tetraspanin</fullName>
    </recommendedName>
</protein>
<comment type="caution">
    <text evidence="7">The sequence shown here is derived from an EMBL/GenBank/DDBJ whole genome shotgun (WGS) entry which is preliminary data.</text>
</comment>
<evidence type="ECO:0000256" key="4">
    <source>
        <dbReference type="ARBA" id="ARBA00022989"/>
    </source>
</evidence>
<evidence type="ECO:0000313" key="7">
    <source>
        <dbReference type="EMBL" id="KAJ6222556.1"/>
    </source>
</evidence>
<dbReference type="Proteomes" id="UP001142055">
    <property type="component" value="Chromosome 1"/>
</dbReference>